<evidence type="ECO:0000256" key="4">
    <source>
        <dbReference type="SAM" id="SignalP"/>
    </source>
</evidence>
<feature type="chain" id="PRO_5044326653" evidence="4">
    <location>
        <begin position="22"/>
        <end position="335"/>
    </location>
</feature>
<dbReference type="Gene3D" id="3.40.1350.100">
    <property type="match status" value="2"/>
</dbReference>
<gene>
    <name evidence="5" type="ORF">AB1Y20_015871</name>
</gene>
<reference evidence="5 6" key="1">
    <citation type="journal article" date="2024" name="Science">
        <title>Giant polyketide synthase enzymes in the biosynthesis of giant marine polyether toxins.</title>
        <authorList>
            <person name="Fallon T.R."/>
            <person name="Shende V.V."/>
            <person name="Wierzbicki I.H."/>
            <person name="Pendleton A.L."/>
            <person name="Watervoot N.F."/>
            <person name="Auber R.P."/>
            <person name="Gonzalez D.J."/>
            <person name="Wisecaver J.H."/>
            <person name="Moore B.S."/>
        </authorList>
    </citation>
    <scope>NUCLEOTIDE SEQUENCE [LARGE SCALE GENOMIC DNA]</scope>
    <source>
        <strain evidence="5 6">12B1</strain>
    </source>
</reference>
<keyword evidence="3" id="KW-0934">Plastid</keyword>
<proteinExistence type="predicted"/>
<dbReference type="AlphaFoldDB" id="A0AB34K264"/>
<evidence type="ECO:0000313" key="6">
    <source>
        <dbReference type="Proteomes" id="UP001515480"/>
    </source>
</evidence>
<keyword evidence="4" id="KW-0732">Signal</keyword>
<dbReference type="GO" id="GO:0015031">
    <property type="term" value="P:protein transport"/>
    <property type="evidence" value="ECO:0007669"/>
    <property type="project" value="InterPro"/>
</dbReference>
<dbReference type="Proteomes" id="UP001515480">
    <property type="component" value="Unassembled WGS sequence"/>
</dbReference>
<accession>A0AB34K264</accession>
<dbReference type="GO" id="GO:0009507">
    <property type="term" value="C:chloroplast"/>
    <property type="evidence" value="ECO:0007669"/>
    <property type="project" value="UniProtKB-SubCell"/>
</dbReference>
<evidence type="ECO:0000313" key="5">
    <source>
        <dbReference type="EMBL" id="KAL1527192.1"/>
    </source>
</evidence>
<evidence type="ECO:0000256" key="2">
    <source>
        <dbReference type="ARBA" id="ARBA00022528"/>
    </source>
</evidence>
<name>A0AB34K264_PRYPA</name>
<dbReference type="InterPro" id="IPR007378">
    <property type="entry name" value="Tic22-like"/>
</dbReference>
<protein>
    <submittedName>
        <fullName evidence="5">Uncharacterized protein</fullName>
    </submittedName>
</protein>
<feature type="signal peptide" evidence="4">
    <location>
        <begin position="1"/>
        <end position="21"/>
    </location>
</feature>
<comment type="subcellular location">
    <subcellularLocation>
        <location evidence="1">Plastid</location>
        <location evidence="1">Chloroplast</location>
    </subcellularLocation>
</comment>
<keyword evidence="6" id="KW-1185">Reference proteome</keyword>
<dbReference type="PANTHER" id="PTHR33926:SF4">
    <property type="entry name" value="PROTEIN TIC 22, CHLOROPLASTIC"/>
    <property type="match status" value="1"/>
</dbReference>
<keyword evidence="2" id="KW-0150">Chloroplast</keyword>
<dbReference type="EMBL" id="JBGBPQ010000003">
    <property type="protein sequence ID" value="KAL1527192.1"/>
    <property type="molecule type" value="Genomic_DNA"/>
</dbReference>
<evidence type="ECO:0000256" key="3">
    <source>
        <dbReference type="ARBA" id="ARBA00022640"/>
    </source>
</evidence>
<dbReference type="Pfam" id="PF04278">
    <property type="entry name" value="Tic22"/>
    <property type="match status" value="1"/>
</dbReference>
<comment type="caution">
    <text evidence="5">The sequence shown here is derived from an EMBL/GenBank/DDBJ whole genome shotgun (WGS) entry which is preliminary data.</text>
</comment>
<sequence>MARRVATAWLLCAACAVDGLARLPASTPALAPSRVCPAMSAGRRPAWGWASIAAAVCAGAAVGVPSSARVEGGGGSVVQRLVGARPAAAAPSVASGISAKRLKMAFKAKLAKVPVFLVTNEGGSPFLSTLSGGDQSALLFLFPSDAQRMLAGVMKAPNAASSGAKVLPSNLDRAFKLAQLPPTISGLRDQVTGRELKMVWQFMPHAGETRAAQAILVTKGKVQAPRVPAYMIDGLVYKKRGREVRPVFLCKRDLDAAVAQLGDALGKRKVIVVDLLGFLLQLQEDIEEGVDGIEAELKSLELVPPSESLAFREQIKKAKAPIKARIIPPDHSGGR</sequence>
<evidence type="ECO:0000256" key="1">
    <source>
        <dbReference type="ARBA" id="ARBA00004229"/>
    </source>
</evidence>
<dbReference type="PANTHER" id="PTHR33926">
    <property type="entry name" value="PROTEIN TIC 22, CHLOROPLASTIC"/>
    <property type="match status" value="1"/>
</dbReference>
<organism evidence="5 6">
    <name type="scientific">Prymnesium parvum</name>
    <name type="common">Toxic golden alga</name>
    <dbReference type="NCBI Taxonomy" id="97485"/>
    <lineage>
        <taxon>Eukaryota</taxon>
        <taxon>Haptista</taxon>
        <taxon>Haptophyta</taxon>
        <taxon>Prymnesiophyceae</taxon>
        <taxon>Prymnesiales</taxon>
        <taxon>Prymnesiaceae</taxon>
        <taxon>Prymnesium</taxon>
    </lineage>
</organism>